<reference evidence="3 4" key="1">
    <citation type="journal article" date="2015" name="Stand. Genomic Sci.">
        <title>Genomic Encyclopedia of Bacterial and Archaeal Type Strains, Phase III: the genomes of soil and plant-associated and newly described type strains.</title>
        <authorList>
            <person name="Whitman W.B."/>
            <person name="Woyke T."/>
            <person name="Klenk H.P."/>
            <person name="Zhou Y."/>
            <person name="Lilburn T.G."/>
            <person name="Beck B.J."/>
            <person name="De Vos P."/>
            <person name="Vandamme P."/>
            <person name="Eisen J.A."/>
            <person name="Garrity G."/>
            <person name="Hugenholtz P."/>
            <person name="Kyrpides N.C."/>
        </authorList>
    </citation>
    <scope>NUCLEOTIDE SEQUENCE [LARGE SCALE GENOMIC DNA]</scope>
    <source>
        <strain evidence="3 4">CGMCC 1.10116</strain>
    </source>
</reference>
<organism evidence="3 4">
    <name type="scientific">Halalkalibacter nanhaiisediminis</name>
    <dbReference type="NCBI Taxonomy" id="688079"/>
    <lineage>
        <taxon>Bacteria</taxon>
        <taxon>Bacillati</taxon>
        <taxon>Bacillota</taxon>
        <taxon>Bacilli</taxon>
        <taxon>Bacillales</taxon>
        <taxon>Bacillaceae</taxon>
        <taxon>Halalkalibacter</taxon>
    </lineage>
</organism>
<accession>A0A562QSZ0</accession>
<evidence type="ECO:0000313" key="4">
    <source>
        <dbReference type="Proteomes" id="UP000315711"/>
    </source>
</evidence>
<dbReference type="InterPro" id="IPR003797">
    <property type="entry name" value="DegV"/>
</dbReference>
<dbReference type="InterPro" id="IPR043168">
    <property type="entry name" value="DegV_C"/>
</dbReference>
<gene>
    <name evidence="3" type="ORF">IQ10_00919</name>
</gene>
<dbReference type="AlphaFoldDB" id="A0A562QSZ0"/>
<protein>
    <submittedName>
        <fullName evidence="3">DegV family protein with EDD domain</fullName>
    </submittedName>
</protein>
<dbReference type="InterPro" id="IPR050270">
    <property type="entry name" value="DegV_domain_contain"/>
</dbReference>
<keyword evidence="2" id="KW-0446">Lipid-binding</keyword>
<dbReference type="PROSITE" id="PS51482">
    <property type="entry name" value="DEGV"/>
    <property type="match status" value="1"/>
</dbReference>
<dbReference type="GO" id="GO:0008289">
    <property type="term" value="F:lipid binding"/>
    <property type="evidence" value="ECO:0007669"/>
    <property type="project" value="UniProtKB-KW"/>
</dbReference>
<dbReference type="Gene3D" id="3.30.1180.10">
    <property type="match status" value="1"/>
</dbReference>
<sequence>MTVKIVTDSTCDLSDELIDQYGITVVPLSIAFKDKTYVDGIDITKKEFIKLLTSADELPKSSQPSVGTFEKTYRELLNDPETTHVLSIHMTEGMSGTVNAARTAADMVGEGVTVVNSRFISAALSFQVIEAATMAKKGHSVNEIVERLNVIREHTSLYLMVDTLEYLAKGGRIGRGKALLGSLLKIKPIASLADGVYTPVTKVRTHMQMIDYFKRRFIEETEGKAVKAVGIAQIEAEELANKLKEALLQVREIPFITITETSPIISTHTGPGALALMYYVEEV</sequence>
<dbReference type="SUPFAM" id="SSF82549">
    <property type="entry name" value="DAK1/DegV-like"/>
    <property type="match status" value="1"/>
</dbReference>
<dbReference type="RefSeq" id="WP_144449279.1">
    <property type="nucleotide sequence ID" value="NZ_VLKZ01000002.1"/>
</dbReference>
<proteinExistence type="predicted"/>
<evidence type="ECO:0000313" key="3">
    <source>
        <dbReference type="EMBL" id="TWI59206.1"/>
    </source>
</evidence>
<dbReference type="PANTHER" id="PTHR33434:SF8">
    <property type="entry name" value="DEGV DOMAIN-CONTAINING PROTEIN SPR1019"/>
    <property type="match status" value="1"/>
</dbReference>
<comment type="caution">
    <text evidence="3">The sequence shown here is derived from an EMBL/GenBank/DDBJ whole genome shotgun (WGS) entry which is preliminary data.</text>
</comment>
<dbReference type="NCBIfam" id="TIGR00762">
    <property type="entry name" value="DegV"/>
    <property type="match status" value="1"/>
</dbReference>
<evidence type="ECO:0000256" key="2">
    <source>
        <dbReference type="ARBA" id="ARBA00023121"/>
    </source>
</evidence>
<evidence type="ECO:0000256" key="1">
    <source>
        <dbReference type="ARBA" id="ARBA00003238"/>
    </source>
</evidence>
<dbReference type="Pfam" id="PF02645">
    <property type="entry name" value="DegV"/>
    <property type="match status" value="1"/>
</dbReference>
<keyword evidence="4" id="KW-1185">Reference proteome</keyword>
<dbReference type="Proteomes" id="UP000315711">
    <property type="component" value="Unassembled WGS sequence"/>
</dbReference>
<comment type="function">
    <text evidence="1">May bind long-chain fatty acids, such as palmitate, and may play a role in lipid transport or fatty acid metabolism.</text>
</comment>
<dbReference type="Gene3D" id="3.40.50.10170">
    <property type="match status" value="1"/>
</dbReference>
<name>A0A562QSZ0_9BACI</name>
<dbReference type="PANTHER" id="PTHR33434">
    <property type="entry name" value="DEGV DOMAIN-CONTAINING PROTEIN DR_1986-RELATED"/>
    <property type="match status" value="1"/>
</dbReference>
<dbReference type="EMBL" id="VLKZ01000002">
    <property type="protein sequence ID" value="TWI59206.1"/>
    <property type="molecule type" value="Genomic_DNA"/>
</dbReference>
<dbReference type="OrthoDB" id="5429275at2"/>